<evidence type="ECO:0000256" key="4">
    <source>
        <dbReference type="PROSITE-ProRule" id="PRU00433"/>
    </source>
</evidence>
<dbReference type="GO" id="GO:0009055">
    <property type="term" value="F:electron transfer activity"/>
    <property type="evidence" value="ECO:0007669"/>
    <property type="project" value="InterPro"/>
</dbReference>
<keyword evidence="5" id="KW-0812">Transmembrane</keyword>
<feature type="transmembrane region" description="Helical" evidence="5">
    <location>
        <begin position="12"/>
        <end position="32"/>
    </location>
</feature>
<dbReference type="PANTHER" id="PTHR35008:SF8">
    <property type="entry name" value="ALCOHOL DEHYDROGENASE CYTOCHROME C SUBUNIT"/>
    <property type="match status" value="1"/>
</dbReference>
<feature type="domain" description="Cytochrome c" evidence="6">
    <location>
        <begin position="53"/>
        <end position="152"/>
    </location>
</feature>
<evidence type="ECO:0000259" key="6">
    <source>
        <dbReference type="PROSITE" id="PS51007"/>
    </source>
</evidence>
<organism evidence="7 8">
    <name type="scientific">Spirosoma arboris</name>
    <dbReference type="NCBI Taxonomy" id="2682092"/>
    <lineage>
        <taxon>Bacteria</taxon>
        <taxon>Pseudomonadati</taxon>
        <taxon>Bacteroidota</taxon>
        <taxon>Cytophagia</taxon>
        <taxon>Cytophagales</taxon>
        <taxon>Cytophagaceae</taxon>
        <taxon>Spirosoma</taxon>
    </lineage>
</organism>
<evidence type="ECO:0000256" key="1">
    <source>
        <dbReference type="ARBA" id="ARBA00022617"/>
    </source>
</evidence>
<evidence type="ECO:0000313" key="7">
    <source>
        <dbReference type="EMBL" id="MVM30311.1"/>
    </source>
</evidence>
<feature type="domain" description="Cytochrome c" evidence="6">
    <location>
        <begin position="194"/>
        <end position="292"/>
    </location>
</feature>
<name>A0A7K1S976_9BACT</name>
<reference evidence="7 8" key="1">
    <citation type="submission" date="2019-12" db="EMBL/GenBank/DDBJ databases">
        <title>Spirosoma sp. HMF4905 genome sequencing and assembly.</title>
        <authorList>
            <person name="Kang H."/>
            <person name="Cha I."/>
            <person name="Kim H."/>
            <person name="Joh K."/>
        </authorList>
    </citation>
    <scope>NUCLEOTIDE SEQUENCE [LARGE SCALE GENOMIC DNA]</scope>
    <source>
        <strain evidence="7 8">HMF4905</strain>
    </source>
</reference>
<keyword evidence="8" id="KW-1185">Reference proteome</keyword>
<keyword evidence="3 4" id="KW-0408">Iron</keyword>
<dbReference type="RefSeq" id="WP_157584549.1">
    <property type="nucleotide sequence ID" value="NZ_WPIN01000003.1"/>
</dbReference>
<dbReference type="InterPro" id="IPR009056">
    <property type="entry name" value="Cyt_c-like_dom"/>
</dbReference>
<dbReference type="AlphaFoldDB" id="A0A7K1S976"/>
<dbReference type="InterPro" id="IPR051459">
    <property type="entry name" value="Cytochrome_c-type_DH"/>
</dbReference>
<dbReference type="PANTHER" id="PTHR35008">
    <property type="entry name" value="BLL4482 PROTEIN-RELATED"/>
    <property type="match status" value="1"/>
</dbReference>
<dbReference type="EMBL" id="WPIN01000003">
    <property type="protein sequence ID" value="MVM30311.1"/>
    <property type="molecule type" value="Genomic_DNA"/>
</dbReference>
<dbReference type="Proteomes" id="UP000436006">
    <property type="component" value="Unassembled WGS sequence"/>
</dbReference>
<evidence type="ECO:0000313" key="8">
    <source>
        <dbReference type="Proteomes" id="UP000436006"/>
    </source>
</evidence>
<keyword evidence="2 4" id="KW-0479">Metal-binding</keyword>
<dbReference type="SUPFAM" id="SSF46626">
    <property type="entry name" value="Cytochrome c"/>
    <property type="match status" value="2"/>
</dbReference>
<proteinExistence type="predicted"/>
<keyword evidence="1 4" id="KW-0349">Heme</keyword>
<comment type="caution">
    <text evidence="7">The sequence shown here is derived from an EMBL/GenBank/DDBJ whole genome shotgun (WGS) entry which is preliminary data.</text>
</comment>
<dbReference type="Gene3D" id="1.10.760.10">
    <property type="entry name" value="Cytochrome c-like domain"/>
    <property type="match status" value="2"/>
</dbReference>
<sequence length="292" mass="31803">MLRKLVKWTGLLLGSLLLILVAIYFFIATNIANRAEKKYSFATETIAIPTDSAALLRGRHLTEIKGCTDCHGSNLAGKIMMNDAPLGRLVSRNLTKGKGGLPADYSTADWVMALRHGVDRTGKPLLFMPSHETTLLSTPDMAAIIAYCQQLPPVVTDLPGNKLGPIINITTYLDKMPLLSVEKIDHAKPMVASADTTEGIAQGKYLAVSCTGCHRPDLKGGDPVAPGFPPVPNITRSGNIGKWSQAQFIQTLRTGKTPKGHQMSPENMPWKMTAQYTQTELASLYQYVRSIQ</sequence>
<evidence type="ECO:0000256" key="2">
    <source>
        <dbReference type="ARBA" id="ARBA00022723"/>
    </source>
</evidence>
<dbReference type="Pfam" id="PF00034">
    <property type="entry name" value="Cytochrom_C"/>
    <property type="match status" value="1"/>
</dbReference>
<keyword evidence="5" id="KW-1133">Transmembrane helix</keyword>
<gene>
    <name evidence="7" type="ORF">GO755_09725</name>
</gene>
<keyword evidence="5" id="KW-0472">Membrane</keyword>
<dbReference type="GO" id="GO:0020037">
    <property type="term" value="F:heme binding"/>
    <property type="evidence" value="ECO:0007669"/>
    <property type="project" value="InterPro"/>
</dbReference>
<evidence type="ECO:0000256" key="3">
    <source>
        <dbReference type="ARBA" id="ARBA00023004"/>
    </source>
</evidence>
<dbReference type="PROSITE" id="PS51007">
    <property type="entry name" value="CYTC"/>
    <property type="match status" value="2"/>
</dbReference>
<evidence type="ECO:0000256" key="5">
    <source>
        <dbReference type="SAM" id="Phobius"/>
    </source>
</evidence>
<dbReference type="GO" id="GO:0046872">
    <property type="term" value="F:metal ion binding"/>
    <property type="evidence" value="ECO:0007669"/>
    <property type="project" value="UniProtKB-KW"/>
</dbReference>
<accession>A0A7K1S976</accession>
<dbReference type="InterPro" id="IPR036909">
    <property type="entry name" value="Cyt_c-like_dom_sf"/>
</dbReference>
<protein>
    <submittedName>
        <fullName evidence="7">C-type cytochrome</fullName>
    </submittedName>
</protein>